<proteinExistence type="predicted"/>
<dbReference type="EMBL" id="AFAY01000031">
    <property type="protein sequence ID" value="EGF10772.1"/>
    <property type="molecule type" value="Genomic_DNA"/>
</dbReference>
<reference evidence="1 2" key="1">
    <citation type="submission" date="2011-02" db="EMBL/GenBank/DDBJ databases">
        <authorList>
            <person name="Muzny D."/>
            <person name="Qin X."/>
            <person name="Deng J."/>
            <person name="Jiang H."/>
            <person name="Liu Y."/>
            <person name="Qu J."/>
            <person name="Song X.-Z."/>
            <person name="Zhang L."/>
            <person name="Thornton R."/>
            <person name="Coyle M."/>
            <person name="Francisco L."/>
            <person name="Jackson L."/>
            <person name="Javaid M."/>
            <person name="Korchina V."/>
            <person name="Kovar C."/>
            <person name="Mata R."/>
            <person name="Mathew T."/>
            <person name="Ngo R."/>
            <person name="Nguyen L."/>
            <person name="Nguyen N."/>
            <person name="Okwuonu G."/>
            <person name="Ongeri F."/>
            <person name="Pham C."/>
            <person name="Simmons D."/>
            <person name="Wilczek-Boney K."/>
            <person name="Hale W."/>
            <person name="Jakkamsetti A."/>
            <person name="Pham P."/>
            <person name="Ruth R."/>
            <person name="San Lucas F."/>
            <person name="Warren J."/>
            <person name="Zhang J."/>
            <person name="Zhao Z."/>
            <person name="Zhou C."/>
            <person name="Zhu D."/>
            <person name="Lee S."/>
            <person name="Bess C."/>
            <person name="Blankenburg K."/>
            <person name="Forbes L."/>
            <person name="Fu Q."/>
            <person name="Gubbala S."/>
            <person name="Hirani K."/>
            <person name="Jayaseelan J.C."/>
            <person name="Lara F."/>
            <person name="Munidasa M."/>
            <person name="Palculict T."/>
            <person name="Patil S."/>
            <person name="Pu L.-L."/>
            <person name="Saada N."/>
            <person name="Tang L."/>
            <person name="Weissenberger G."/>
            <person name="Zhu Y."/>
            <person name="Hemphill L."/>
            <person name="Shang Y."/>
            <person name="Youmans B."/>
            <person name="Ayvaz T."/>
            <person name="Ross M."/>
            <person name="Santibanez J."/>
            <person name="Aqrawi P."/>
            <person name="Gross S."/>
            <person name="Joshi V."/>
            <person name="Fowler G."/>
            <person name="Nazareth L."/>
            <person name="Reid J."/>
            <person name="Worley K."/>
            <person name="Petrosino J."/>
            <person name="Highlander S."/>
            <person name="Gibbs R."/>
        </authorList>
    </citation>
    <scope>NUCLEOTIDE SEQUENCE [LARGE SCALE GENOMIC DNA]</scope>
    <source>
        <strain evidence="1 2">ATCC BAA-1200</strain>
    </source>
</reference>
<accession>F2BD48</accession>
<evidence type="ECO:0000313" key="2">
    <source>
        <dbReference type="Proteomes" id="UP000004105"/>
    </source>
</evidence>
<keyword evidence="2" id="KW-1185">Reference proteome</keyword>
<sequence>MAAVAKSGKITRIRAVWKDGAAFSECEASRLGTALSRGKRPSENKRYVYSIYCAFM</sequence>
<organism evidence="1 2">
    <name type="scientific">Neisseria bacilliformis ATCC BAA-1200</name>
    <dbReference type="NCBI Taxonomy" id="888742"/>
    <lineage>
        <taxon>Bacteria</taxon>
        <taxon>Pseudomonadati</taxon>
        <taxon>Pseudomonadota</taxon>
        <taxon>Betaproteobacteria</taxon>
        <taxon>Neisseriales</taxon>
        <taxon>Neisseriaceae</taxon>
        <taxon>Neisseria</taxon>
    </lineage>
</organism>
<protein>
    <submittedName>
        <fullName evidence="1">Uncharacterized protein</fullName>
    </submittedName>
</protein>
<name>F2BD48_9NEIS</name>
<dbReference type="AlphaFoldDB" id="F2BD48"/>
<dbReference type="Proteomes" id="UP000004105">
    <property type="component" value="Unassembled WGS sequence"/>
</dbReference>
<dbReference type="HOGENOM" id="CLU_3009572_0_0_4"/>
<dbReference type="RefSeq" id="WP_007342660.1">
    <property type="nucleotide sequence ID" value="NZ_GL878494.1"/>
</dbReference>
<comment type="caution">
    <text evidence="1">The sequence shown here is derived from an EMBL/GenBank/DDBJ whole genome shotgun (WGS) entry which is preliminary data.</text>
</comment>
<evidence type="ECO:0000313" key="1">
    <source>
        <dbReference type="EMBL" id="EGF10772.1"/>
    </source>
</evidence>
<gene>
    <name evidence="1" type="ORF">HMPREF9123_1654</name>
</gene>